<evidence type="ECO:0000313" key="1">
    <source>
        <dbReference type="EMBL" id="EHK46401.1"/>
    </source>
</evidence>
<keyword evidence="2" id="KW-1185">Reference proteome</keyword>
<organism evidence="1 2">
    <name type="scientific">Hypocrea atroviridis (strain ATCC 20476 / IMI 206040)</name>
    <name type="common">Trichoderma atroviride</name>
    <dbReference type="NCBI Taxonomy" id="452589"/>
    <lineage>
        <taxon>Eukaryota</taxon>
        <taxon>Fungi</taxon>
        <taxon>Dikarya</taxon>
        <taxon>Ascomycota</taxon>
        <taxon>Pezizomycotina</taxon>
        <taxon>Sordariomycetes</taxon>
        <taxon>Hypocreomycetidae</taxon>
        <taxon>Hypocreales</taxon>
        <taxon>Hypocreaceae</taxon>
        <taxon>Trichoderma</taxon>
    </lineage>
</organism>
<accession>G9NSK3</accession>
<sequence>MMNGEDERYLLSRHNALANQSSATSASIPNALALLELDTTVASGRESLKSCRLPIANSLRWFL</sequence>
<evidence type="ECO:0000313" key="2">
    <source>
        <dbReference type="Proteomes" id="UP000005426"/>
    </source>
</evidence>
<dbReference type="Proteomes" id="UP000005426">
    <property type="component" value="Unassembled WGS sequence"/>
</dbReference>
<name>G9NSK3_HYPAI</name>
<dbReference type="EMBL" id="ABDG02000022">
    <property type="protein sequence ID" value="EHK46401.1"/>
    <property type="molecule type" value="Genomic_DNA"/>
</dbReference>
<gene>
    <name evidence="1" type="ORF">TRIATDRAFT_291590</name>
</gene>
<comment type="caution">
    <text evidence="1">The sequence shown here is derived from an EMBL/GenBank/DDBJ whole genome shotgun (WGS) entry which is preliminary data.</text>
</comment>
<dbReference type="AlphaFoldDB" id="G9NSK3"/>
<proteinExistence type="predicted"/>
<protein>
    <submittedName>
        <fullName evidence="1">Uncharacterized protein</fullName>
    </submittedName>
</protein>
<dbReference type="HOGENOM" id="CLU_2886094_0_0_1"/>
<reference evidence="1 2" key="1">
    <citation type="journal article" date="2011" name="Genome Biol.">
        <title>Comparative genome sequence analysis underscores mycoparasitism as the ancestral life style of Trichoderma.</title>
        <authorList>
            <person name="Kubicek C.P."/>
            <person name="Herrera-Estrella A."/>
            <person name="Seidl-Seiboth V."/>
            <person name="Martinez D.A."/>
            <person name="Druzhinina I.S."/>
            <person name="Thon M."/>
            <person name="Zeilinger S."/>
            <person name="Casas-Flores S."/>
            <person name="Horwitz B.A."/>
            <person name="Mukherjee P.K."/>
            <person name="Mukherjee M."/>
            <person name="Kredics L."/>
            <person name="Alcaraz L.D."/>
            <person name="Aerts A."/>
            <person name="Antal Z."/>
            <person name="Atanasova L."/>
            <person name="Cervantes-Badillo M.G."/>
            <person name="Challacombe J."/>
            <person name="Chertkov O."/>
            <person name="McCluskey K."/>
            <person name="Coulpier F."/>
            <person name="Deshpande N."/>
            <person name="von Doehren H."/>
            <person name="Ebbole D.J."/>
            <person name="Esquivel-Naranjo E.U."/>
            <person name="Fekete E."/>
            <person name="Flipphi M."/>
            <person name="Glaser F."/>
            <person name="Gomez-Rodriguez E.Y."/>
            <person name="Gruber S."/>
            <person name="Han C."/>
            <person name="Henrissat B."/>
            <person name="Hermosa R."/>
            <person name="Hernandez-Onate M."/>
            <person name="Karaffa L."/>
            <person name="Kosti I."/>
            <person name="Le Crom S."/>
            <person name="Lindquist E."/>
            <person name="Lucas S."/>
            <person name="Luebeck M."/>
            <person name="Luebeck P.S."/>
            <person name="Margeot A."/>
            <person name="Metz B."/>
            <person name="Misra M."/>
            <person name="Nevalainen H."/>
            <person name="Omann M."/>
            <person name="Packer N."/>
            <person name="Perrone G."/>
            <person name="Uresti-Rivera E.E."/>
            <person name="Salamov A."/>
            <person name="Schmoll M."/>
            <person name="Seiboth B."/>
            <person name="Shapiro H."/>
            <person name="Sukno S."/>
            <person name="Tamayo-Ramos J.A."/>
            <person name="Tisch D."/>
            <person name="Wiest A."/>
            <person name="Wilkinson H.H."/>
            <person name="Zhang M."/>
            <person name="Coutinho P.M."/>
            <person name="Kenerley C.M."/>
            <person name="Monte E."/>
            <person name="Baker S.E."/>
            <person name="Grigoriev I.V."/>
        </authorList>
    </citation>
    <scope>NUCLEOTIDE SEQUENCE [LARGE SCALE GENOMIC DNA]</scope>
    <source>
        <strain evidence="2">ATCC 20476 / IMI 206040</strain>
    </source>
</reference>